<protein>
    <submittedName>
        <fullName evidence="1">Competence protein ComK</fullName>
    </submittedName>
</protein>
<reference evidence="2" key="1">
    <citation type="journal article" date="2019" name="Int. J. Syst. Evol. Microbiol.">
        <title>The Global Catalogue of Microorganisms (GCM) 10K type strain sequencing project: providing services to taxonomists for standard genome sequencing and annotation.</title>
        <authorList>
            <consortium name="The Broad Institute Genomics Platform"/>
            <consortium name="The Broad Institute Genome Sequencing Center for Infectious Disease"/>
            <person name="Wu L."/>
            <person name="Ma J."/>
        </authorList>
    </citation>
    <scope>NUCLEOTIDE SEQUENCE [LARGE SCALE GENOMIC DNA]</scope>
    <source>
        <strain evidence="2">CGMCC 1.12376</strain>
    </source>
</reference>
<evidence type="ECO:0000313" key="2">
    <source>
        <dbReference type="Proteomes" id="UP001597221"/>
    </source>
</evidence>
<proteinExistence type="predicted"/>
<sequence>MNNYLSQYFIHLDTMALLPAKHHLYGTHVVEFDKEVFVKDTPLDLIKGVLLHNYSSLEATRRTVKLHTGYWKKVPIPIYLGELYMFPTHAMVHFDCCWIAYHHVSEIRDGSHSEEAIVLFKNGQEIKFPVSASSLRRQRKRTRVVKRNSVQIREHMLRRPLSPKILT</sequence>
<comment type="caution">
    <text evidence="1">The sequence shown here is derived from an EMBL/GenBank/DDBJ whole genome shotgun (WGS) entry which is preliminary data.</text>
</comment>
<keyword evidence="2" id="KW-1185">Reference proteome</keyword>
<dbReference type="RefSeq" id="WP_251517908.1">
    <property type="nucleotide sequence ID" value="NZ_JAMBON010000083.1"/>
</dbReference>
<evidence type="ECO:0000313" key="1">
    <source>
        <dbReference type="EMBL" id="MFD1608650.1"/>
    </source>
</evidence>
<dbReference type="InterPro" id="IPR010461">
    <property type="entry name" value="ComK"/>
</dbReference>
<gene>
    <name evidence="1" type="ORF">ACFSBH_13545</name>
</gene>
<accession>A0ABW4HTK4</accession>
<name>A0ABW4HTK4_9BACI</name>
<dbReference type="Proteomes" id="UP001597221">
    <property type="component" value="Unassembled WGS sequence"/>
</dbReference>
<organism evidence="1 2">
    <name type="scientific">Oceanobacillus luteolus</name>
    <dbReference type="NCBI Taxonomy" id="1274358"/>
    <lineage>
        <taxon>Bacteria</taxon>
        <taxon>Bacillati</taxon>
        <taxon>Bacillota</taxon>
        <taxon>Bacilli</taxon>
        <taxon>Bacillales</taxon>
        <taxon>Bacillaceae</taxon>
        <taxon>Oceanobacillus</taxon>
    </lineage>
</organism>
<dbReference type="Pfam" id="PF06338">
    <property type="entry name" value="ComK"/>
    <property type="match status" value="1"/>
</dbReference>
<dbReference type="EMBL" id="JBHUDE010000123">
    <property type="protein sequence ID" value="MFD1608650.1"/>
    <property type="molecule type" value="Genomic_DNA"/>
</dbReference>